<comment type="caution">
    <text evidence="5">Lacks conserved residue(s) required for the propagation of feature annotation.</text>
</comment>
<evidence type="ECO:0000256" key="2">
    <source>
        <dbReference type="ARBA" id="ARBA00022679"/>
    </source>
</evidence>
<protein>
    <submittedName>
        <fullName evidence="7">Ribosomal RNA small subunit methyltransferase B</fullName>
        <ecNumber evidence="7">2.1.1.176</ecNumber>
    </submittedName>
</protein>
<accession>A0A379YPP4</accession>
<evidence type="ECO:0000313" key="7">
    <source>
        <dbReference type="EMBL" id="SUI47480.1"/>
    </source>
</evidence>
<dbReference type="PANTHER" id="PTHR22807:SF61">
    <property type="entry name" value="NOL1_NOP2_SUN FAMILY PROTEIN _ ANTITERMINATION NUSB DOMAIN-CONTAINING PROTEIN"/>
    <property type="match status" value="1"/>
</dbReference>
<feature type="binding site" evidence="5">
    <location>
        <position position="350"/>
    </location>
    <ligand>
        <name>S-adenosyl-L-methionine</name>
        <dbReference type="ChEBI" id="CHEBI:59789"/>
    </ligand>
</feature>
<organism evidence="7 8">
    <name type="scientific">Shewanella algae</name>
    <dbReference type="NCBI Taxonomy" id="38313"/>
    <lineage>
        <taxon>Bacteria</taxon>
        <taxon>Pseudomonadati</taxon>
        <taxon>Pseudomonadota</taxon>
        <taxon>Gammaproteobacteria</taxon>
        <taxon>Alteromonadales</taxon>
        <taxon>Shewanellaceae</taxon>
        <taxon>Shewanella</taxon>
    </lineage>
</organism>
<dbReference type="GO" id="GO:0009383">
    <property type="term" value="F:rRNA (cytosine-C5-)-methyltransferase activity"/>
    <property type="evidence" value="ECO:0007669"/>
    <property type="project" value="TreeGrafter"/>
</dbReference>
<comment type="similarity">
    <text evidence="5">Belongs to the class I-like SAM-binding methyltransferase superfamily. RsmB/NOP family.</text>
</comment>
<dbReference type="PROSITE" id="PS51686">
    <property type="entry name" value="SAM_MT_RSMB_NOP"/>
    <property type="match status" value="1"/>
</dbReference>
<sequence length="462" mass="50724">MPGTGRGTSVNIAPLLSPLDAEKPLTAPSPSLTPAQKRAASYANTINTLFTEILDSRQSADRVLVNYFRSNKKHGSKDRKVIRETLFALFRWWGWLQQLEATDEQSLWFLRLTLAAAIEAHPWTDIVCAWQQQAGKSFALPEQALAPKAAAALVSKVSGRHVLARDLAPDWFWQAVTPLPEAREELLIDALCSRPPIWARVQNMPLSKALAELRSAGVDASAAPVFKDAISLGSKSINLNEIRLYKEGFIEVQDLASQVIGQVCAPRANENWWDACSGAGGKGLQLSSLMQQDNAAKGVLGTITASDIRPSALNELEKRAKRAGFNIKVAPWRSDALPVAREAFDGVLVDAPCSCTGTWRRNPDMRWLDDSQAISDKPALQLDILSRACDAVKPGGTLVYATCSLADSENRQVVDAFLAKRPEFTLETLSHPFSGEQTQYLTIWPFEANADGMFVVRFRKQG</sequence>
<dbReference type="InterPro" id="IPR049560">
    <property type="entry name" value="MeTrfase_RsmB-F_NOP2_cat"/>
</dbReference>
<keyword evidence="4 5" id="KW-0694">RNA-binding</keyword>
<feature type="binding site" evidence="5">
    <location>
        <position position="307"/>
    </location>
    <ligand>
        <name>S-adenosyl-L-methionine</name>
        <dbReference type="ChEBI" id="CHEBI:59789"/>
    </ligand>
</feature>
<dbReference type="InterPro" id="IPR029063">
    <property type="entry name" value="SAM-dependent_MTases_sf"/>
</dbReference>
<evidence type="ECO:0000256" key="4">
    <source>
        <dbReference type="ARBA" id="ARBA00022884"/>
    </source>
</evidence>
<dbReference type="SUPFAM" id="SSF53335">
    <property type="entry name" value="S-adenosyl-L-methionine-dependent methyltransferases"/>
    <property type="match status" value="1"/>
</dbReference>
<dbReference type="GO" id="GO:0070475">
    <property type="term" value="P:rRNA base methylation"/>
    <property type="evidence" value="ECO:0007669"/>
    <property type="project" value="TreeGrafter"/>
</dbReference>
<feature type="active site" description="Nucleophile" evidence="5">
    <location>
        <position position="403"/>
    </location>
</feature>
<reference evidence="7 8" key="1">
    <citation type="submission" date="2018-06" db="EMBL/GenBank/DDBJ databases">
        <authorList>
            <consortium name="Pathogen Informatics"/>
            <person name="Doyle S."/>
        </authorList>
    </citation>
    <scope>NUCLEOTIDE SEQUENCE [LARGE SCALE GENOMIC DNA]</scope>
    <source>
        <strain evidence="7 8">NCTC10738</strain>
    </source>
</reference>
<dbReference type="GO" id="GO:0005829">
    <property type="term" value="C:cytosol"/>
    <property type="evidence" value="ECO:0007669"/>
    <property type="project" value="TreeGrafter"/>
</dbReference>
<evidence type="ECO:0000256" key="5">
    <source>
        <dbReference type="PROSITE-ProRule" id="PRU01023"/>
    </source>
</evidence>
<dbReference type="Gene3D" id="3.40.50.150">
    <property type="entry name" value="Vaccinia Virus protein VP39"/>
    <property type="match status" value="1"/>
</dbReference>
<gene>
    <name evidence="7" type="primary">rsmB_1</name>
    <name evidence="7" type="ORF">NCTC10738_00298</name>
</gene>
<evidence type="ECO:0000313" key="8">
    <source>
        <dbReference type="Proteomes" id="UP000254069"/>
    </source>
</evidence>
<dbReference type="GO" id="GO:0003723">
    <property type="term" value="F:RNA binding"/>
    <property type="evidence" value="ECO:0007669"/>
    <property type="project" value="UniProtKB-UniRule"/>
</dbReference>
<keyword evidence="2 5" id="KW-0808">Transferase</keyword>
<dbReference type="Proteomes" id="UP000254069">
    <property type="component" value="Unassembled WGS sequence"/>
</dbReference>
<name>A0A379YPP4_9GAMM</name>
<dbReference type="PANTHER" id="PTHR22807">
    <property type="entry name" value="NOP2 YEAST -RELATED NOL1/NOP2/FMU SUN DOMAIN-CONTAINING"/>
    <property type="match status" value="1"/>
</dbReference>
<keyword evidence="1 5" id="KW-0489">Methyltransferase</keyword>
<dbReference type="Pfam" id="PF01189">
    <property type="entry name" value="Methyltr_RsmB-F"/>
    <property type="match status" value="1"/>
</dbReference>
<dbReference type="CDD" id="cd02440">
    <property type="entry name" value="AdoMet_MTases"/>
    <property type="match status" value="1"/>
</dbReference>
<dbReference type="EMBL" id="UGYO01000001">
    <property type="protein sequence ID" value="SUI47480.1"/>
    <property type="molecule type" value="Genomic_DNA"/>
</dbReference>
<dbReference type="InterPro" id="IPR023267">
    <property type="entry name" value="RCMT"/>
</dbReference>
<evidence type="ECO:0000256" key="3">
    <source>
        <dbReference type="ARBA" id="ARBA00022691"/>
    </source>
</evidence>
<proteinExistence type="inferred from homology"/>
<dbReference type="InterPro" id="IPR001678">
    <property type="entry name" value="MeTrfase_RsmB-F_NOP2_dom"/>
</dbReference>
<evidence type="ECO:0000259" key="6">
    <source>
        <dbReference type="PROSITE" id="PS51686"/>
    </source>
</evidence>
<keyword evidence="3 5" id="KW-0949">S-adenosyl-L-methionine</keyword>
<keyword evidence="8" id="KW-1185">Reference proteome</keyword>
<dbReference type="PRINTS" id="PR02008">
    <property type="entry name" value="RCMTFAMILY"/>
</dbReference>
<dbReference type="AlphaFoldDB" id="A0A379YPP4"/>
<feature type="domain" description="SAM-dependent MTase RsmB/NOP-type" evidence="6">
    <location>
        <begin position="187"/>
        <end position="461"/>
    </location>
</feature>
<evidence type="ECO:0000256" key="1">
    <source>
        <dbReference type="ARBA" id="ARBA00022603"/>
    </source>
</evidence>
<dbReference type="EC" id="2.1.1.176" evidence="7"/>